<name>A0A4P9W8Z5_9FUNG</name>
<dbReference type="Proteomes" id="UP000269721">
    <property type="component" value="Unassembled WGS sequence"/>
</dbReference>
<feature type="region of interest" description="Disordered" evidence="1">
    <location>
        <begin position="1"/>
        <end position="29"/>
    </location>
</feature>
<evidence type="ECO:0000256" key="1">
    <source>
        <dbReference type="SAM" id="MobiDB-lite"/>
    </source>
</evidence>
<gene>
    <name evidence="2" type="ORF">BDK51DRAFT_40028</name>
</gene>
<feature type="region of interest" description="Disordered" evidence="1">
    <location>
        <begin position="391"/>
        <end position="424"/>
    </location>
</feature>
<keyword evidence="3" id="KW-1185">Reference proteome</keyword>
<proteinExistence type="predicted"/>
<dbReference type="EMBL" id="KZ996346">
    <property type="protein sequence ID" value="RKO89011.1"/>
    <property type="molecule type" value="Genomic_DNA"/>
</dbReference>
<evidence type="ECO:0000313" key="3">
    <source>
        <dbReference type="Proteomes" id="UP000269721"/>
    </source>
</evidence>
<feature type="compositionally biased region" description="Polar residues" evidence="1">
    <location>
        <begin position="391"/>
        <end position="406"/>
    </location>
</feature>
<accession>A0A4P9W8Z5</accession>
<protein>
    <submittedName>
        <fullName evidence="2">Uncharacterized protein</fullName>
    </submittedName>
</protein>
<evidence type="ECO:0000313" key="2">
    <source>
        <dbReference type="EMBL" id="RKO89011.1"/>
    </source>
</evidence>
<sequence>MDKSGSKKRRSGGSAQRKGRRQWSPGGLSPLPPPIFSTLLINDRPLPILSYRIILCSGRASSPAWNHPAGHDANTRSRAAARSVSAGFQRLRTSMIPRSRSDVLPVHFPIAPDGKVLQFTYAASGHRGRLSSHPAVRPSQLSGLRLRIYQHDDRWDAGTRDGADPIPVRLIGTLSLARSYASVSRRPSVADPVAHLAIPAFLSGPRSSTSNRWVRTTGTTAGTVILSREVLEAIGREAAAQFGEMSVETRAPTAAAIHSFPRDSPTFFLQHVEEALRDLLRGISVNSSSLSPSTVTFMSFYFSHPLRTSNLPGEVGLVHCGLSHSPRPCVPRRHSRSSTSILVESSISAEKYMVNNLGYSKDNNANTISAIALDRIHELAPQVQETPSSTLSTAAWSVQPDSSASNGVDVGGGSNCDPDASVKPTDNVQVLGHDDQSGEAAVHMTLSMHVATEGPGKYRCRQCRKLLMAEKYAIKHVKNEMLAREPEAAASFNNRSMHHPSKPDLPPPVIASDFPFVGTSSSATRTSVAGVSDDSTSSLRKAVDVGDIADAVRDVSSRVRSASRKIYSHFFCVVTNILCPSRRLAMDMGGKKQQDWSNSEHSMDIASPTIDTTVQVRKGTGRGREALRGTSNHSSMKLIASREYLPAGFVQSAHPRIWASAESDDGQGSWF</sequence>
<reference evidence="3" key="1">
    <citation type="journal article" date="2018" name="Nat. Microbiol.">
        <title>Leveraging single-cell genomics to expand the fungal tree of life.</title>
        <authorList>
            <person name="Ahrendt S.R."/>
            <person name="Quandt C.A."/>
            <person name="Ciobanu D."/>
            <person name="Clum A."/>
            <person name="Salamov A."/>
            <person name="Andreopoulos B."/>
            <person name="Cheng J.F."/>
            <person name="Woyke T."/>
            <person name="Pelin A."/>
            <person name="Henrissat B."/>
            <person name="Reynolds N.K."/>
            <person name="Benny G.L."/>
            <person name="Smith M.E."/>
            <person name="James T.Y."/>
            <person name="Grigoriev I.V."/>
        </authorList>
    </citation>
    <scope>NUCLEOTIDE SEQUENCE [LARGE SCALE GENOMIC DNA]</scope>
</reference>
<feature type="compositionally biased region" description="Basic residues" evidence="1">
    <location>
        <begin position="1"/>
        <end position="21"/>
    </location>
</feature>
<dbReference type="AlphaFoldDB" id="A0A4P9W8Z5"/>
<organism evidence="2 3">
    <name type="scientific">Blyttiomyces helicus</name>
    <dbReference type="NCBI Taxonomy" id="388810"/>
    <lineage>
        <taxon>Eukaryota</taxon>
        <taxon>Fungi</taxon>
        <taxon>Fungi incertae sedis</taxon>
        <taxon>Chytridiomycota</taxon>
        <taxon>Chytridiomycota incertae sedis</taxon>
        <taxon>Chytridiomycetes</taxon>
        <taxon>Chytridiomycetes incertae sedis</taxon>
        <taxon>Blyttiomyces</taxon>
    </lineage>
</organism>
<dbReference type="OrthoDB" id="342064at2759"/>